<gene>
    <name evidence="4" type="ORF">TPAB3V08_LOCUS7553</name>
</gene>
<sequence>MLELSNNASPDVVKVLAGNKCDAAYQRAVEAERGEKALGSVECKSKPILWDSGWEGQSHDVASQLTKVSFRTKKNRWITEIVDDASYRTGLAEKSYIAESFDMPFFEVSCKQNINIEEAFLTLARRIREQRNRRASLFDSAERAGADKVDLTKEEDQPGEGWRCAC</sequence>
<keyword evidence="2" id="KW-0547">Nucleotide-binding</keyword>
<dbReference type="SMART" id="SM00175">
    <property type="entry name" value="RAB"/>
    <property type="match status" value="1"/>
</dbReference>
<name>A0ABN7NY20_TIMPD</name>
<evidence type="ECO:0000256" key="3">
    <source>
        <dbReference type="ARBA" id="ARBA00023134"/>
    </source>
</evidence>
<accession>A0ABN7NY20</accession>
<dbReference type="PROSITE" id="PS51419">
    <property type="entry name" value="RAB"/>
    <property type="match status" value="1"/>
</dbReference>
<dbReference type="SUPFAM" id="SSF52540">
    <property type="entry name" value="P-loop containing nucleoside triphosphate hydrolases"/>
    <property type="match status" value="1"/>
</dbReference>
<evidence type="ECO:0000256" key="2">
    <source>
        <dbReference type="ARBA" id="ARBA00022741"/>
    </source>
</evidence>
<keyword evidence="5" id="KW-1185">Reference proteome</keyword>
<evidence type="ECO:0000313" key="4">
    <source>
        <dbReference type="EMBL" id="CAG2060597.1"/>
    </source>
</evidence>
<dbReference type="EMBL" id="CAJPIN010012859">
    <property type="protein sequence ID" value="CAG2060597.1"/>
    <property type="molecule type" value="Genomic_DNA"/>
</dbReference>
<dbReference type="InterPro" id="IPR050305">
    <property type="entry name" value="Small_GTPase_Rab"/>
</dbReference>
<dbReference type="PANTHER" id="PTHR47980">
    <property type="entry name" value="LD44762P"/>
    <property type="match status" value="1"/>
</dbReference>
<comment type="similarity">
    <text evidence="1">Belongs to the small GTPase superfamily. Rab family.</text>
</comment>
<keyword evidence="3" id="KW-0342">GTP-binding</keyword>
<organism evidence="4 5">
    <name type="scientific">Timema podura</name>
    <name type="common">Walking stick</name>
    <dbReference type="NCBI Taxonomy" id="61482"/>
    <lineage>
        <taxon>Eukaryota</taxon>
        <taxon>Metazoa</taxon>
        <taxon>Ecdysozoa</taxon>
        <taxon>Arthropoda</taxon>
        <taxon>Hexapoda</taxon>
        <taxon>Insecta</taxon>
        <taxon>Pterygota</taxon>
        <taxon>Neoptera</taxon>
        <taxon>Polyneoptera</taxon>
        <taxon>Phasmatodea</taxon>
        <taxon>Timematodea</taxon>
        <taxon>Timematoidea</taxon>
        <taxon>Timematidae</taxon>
        <taxon>Timema</taxon>
    </lineage>
</organism>
<evidence type="ECO:0000313" key="5">
    <source>
        <dbReference type="Proteomes" id="UP001153148"/>
    </source>
</evidence>
<comment type="caution">
    <text evidence="4">The sequence shown here is derived from an EMBL/GenBank/DDBJ whole genome shotgun (WGS) entry which is preliminary data.</text>
</comment>
<dbReference type="InterPro" id="IPR027417">
    <property type="entry name" value="P-loop_NTPase"/>
</dbReference>
<dbReference type="Gene3D" id="3.40.50.300">
    <property type="entry name" value="P-loop containing nucleotide triphosphate hydrolases"/>
    <property type="match status" value="1"/>
</dbReference>
<reference evidence="4" key="1">
    <citation type="submission" date="2021-03" db="EMBL/GenBank/DDBJ databases">
        <authorList>
            <person name="Tran Van P."/>
        </authorList>
    </citation>
    <scope>NUCLEOTIDE SEQUENCE</scope>
</reference>
<evidence type="ECO:0000256" key="1">
    <source>
        <dbReference type="ARBA" id="ARBA00006270"/>
    </source>
</evidence>
<dbReference type="Proteomes" id="UP001153148">
    <property type="component" value="Unassembled WGS sequence"/>
</dbReference>
<protein>
    <submittedName>
        <fullName evidence="4">Uncharacterized protein</fullName>
    </submittedName>
</protein>
<proteinExistence type="inferred from homology"/>